<feature type="transmembrane region" description="Helical" evidence="2">
    <location>
        <begin position="14"/>
        <end position="36"/>
    </location>
</feature>
<name>A0A369BAG7_9FIRM</name>
<feature type="transmembrane region" description="Helical" evidence="2">
    <location>
        <begin position="57"/>
        <end position="77"/>
    </location>
</feature>
<evidence type="ECO:0000313" key="3">
    <source>
        <dbReference type="EMBL" id="RCX18315.1"/>
    </source>
</evidence>
<feature type="transmembrane region" description="Helical" evidence="2">
    <location>
        <begin position="83"/>
        <end position="103"/>
    </location>
</feature>
<keyword evidence="2" id="KW-0472">Membrane</keyword>
<evidence type="ECO:0000256" key="1">
    <source>
        <dbReference type="SAM" id="Coils"/>
    </source>
</evidence>
<dbReference type="AlphaFoldDB" id="A0A369BAG7"/>
<organism evidence="3 4">
    <name type="scientific">Anaerobacterium chartisolvens</name>
    <dbReference type="NCBI Taxonomy" id="1297424"/>
    <lineage>
        <taxon>Bacteria</taxon>
        <taxon>Bacillati</taxon>
        <taxon>Bacillota</taxon>
        <taxon>Clostridia</taxon>
        <taxon>Eubacteriales</taxon>
        <taxon>Oscillospiraceae</taxon>
        <taxon>Anaerobacterium</taxon>
    </lineage>
</organism>
<feature type="transmembrane region" description="Helical" evidence="2">
    <location>
        <begin position="230"/>
        <end position="256"/>
    </location>
</feature>
<sequence length="315" mass="36292">MFGDFMALDVIQKVLLSTVLVSIPEEIFVFMTTLILMGEFDYWKEDECDRLFEKWDYVRVFVPAVICALLSNILRYAGVDSGIITIAMIATGLILMVLTGDLWDDAKVMRWIGKAALYLLIVVLAIGIIDFLSIPFVIYATGKTLHEIQNNIFLFFMLCLTSRVIEYTILVFLIAKKRTLLKANIINIVFESKILTTLSFLVLTCNFALLMIMVRIIGYEKALESMSFDLRLLVIMATCILPVLNISLFFWSIYYVKNREVQKQKNLAEKLDDLTKEIKLCTNSDFYDNIKWKLTSVQKDMEDISLNLYHTPENN</sequence>
<keyword evidence="2" id="KW-0812">Transmembrane</keyword>
<feature type="transmembrane region" description="Helical" evidence="2">
    <location>
        <begin position="115"/>
        <end position="140"/>
    </location>
</feature>
<feature type="transmembrane region" description="Helical" evidence="2">
    <location>
        <begin position="152"/>
        <end position="174"/>
    </location>
</feature>
<gene>
    <name evidence="3" type="ORF">DFR58_10574</name>
</gene>
<feature type="transmembrane region" description="Helical" evidence="2">
    <location>
        <begin position="194"/>
        <end position="218"/>
    </location>
</feature>
<keyword evidence="4" id="KW-1185">Reference proteome</keyword>
<keyword evidence="2" id="KW-1133">Transmembrane helix</keyword>
<reference evidence="3 4" key="1">
    <citation type="submission" date="2018-07" db="EMBL/GenBank/DDBJ databases">
        <title>Genomic Encyclopedia of Type Strains, Phase IV (KMG-IV): sequencing the most valuable type-strain genomes for metagenomic binning, comparative biology and taxonomic classification.</title>
        <authorList>
            <person name="Goeker M."/>
        </authorList>
    </citation>
    <scope>NUCLEOTIDE SEQUENCE [LARGE SCALE GENOMIC DNA]</scope>
    <source>
        <strain evidence="3 4">DSM 27016</strain>
    </source>
</reference>
<evidence type="ECO:0000256" key="2">
    <source>
        <dbReference type="SAM" id="Phobius"/>
    </source>
</evidence>
<accession>A0A369BAG7</accession>
<proteinExistence type="predicted"/>
<protein>
    <submittedName>
        <fullName evidence="3">Uncharacterized protein</fullName>
    </submittedName>
</protein>
<feature type="coiled-coil region" evidence="1">
    <location>
        <begin position="257"/>
        <end position="284"/>
    </location>
</feature>
<comment type="caution">
    <text evidence="3">The sequence shown here is derived from an EMBL/GenBank/DDBJ whole genome shotgun (WGS) entry which is preliminary data.</text>
</comment>
<dbReference type="RefSeq" id="WP_114296864.1">
    <property type="nucleotide sequence ID" value="NZ_QPJT01000005.1"/>
</dbReference>
<keyword evidence="1" id="KW-0175">Coiled coil</keyword>
<evidence type="ECO:0000313" key="4">
    <source>
        <dbReference type="Proteomes" id="UP000253034"/>
    </source>
</evidence>
<dbReference type="EMBL" id="QPJT01000005">
    <property type="protein sequence ID" value="RCX18315.1"/>
    <property type="molecule type" value="Genomic_DNA"/>
</dbReference>
<dbReference type="OrthoDB" id="1738702at2"/>
<dbReference type="Proteomes" id="UP000253034">
    <property type="component" value="Unassembled WGS sequence"/>
</dbReference>